<keyword evidence="1" id="KW-0732">Signal</keyword>
<organism evidence="2 3">
    <name type="scientific">Rubrivirga litoralis</name>
    <dbReference type="NCBI Taxonomy" id="3075598"/>
    <lineage>
        <taxon>Bacteria</taxon>
        <taxon>Pseudomonadati</taxon>
        <taxon>Rhodothermota</taxon>
        <taxon>Rhodothermia</taxon>
        <taxon>Rhodothermales</taxon>
        <taxon>Rubricoccaceae</taxon>
        <taxon>Rubrivirga</taxon>
    </lineage>
</organism>
<dbReference type="Proteomes" id="UP001267426">
    <property type="component" value="Unassembled WGS sequence"/>
</dbReference>
<feature type="chain" id="PRO_5046274678" evidence="1">
    <location>
        <begin position="20"/>
        <end position="344"/>
    </location>
</feature>
<dbReference type="RefSeq" id="WP_311662093.1">
    <property type="nucleotide sequence ID" value="NZ_JAVRHT010000004.1"/>
</dbReference>
<protein>
    <submittedName>
        <fullName evidence="2">Nuclear transport factor 2 family protein</fullName>
    </submittedName>
</protein>
<accession>A0ABU3BNB2</accession>
<feature type="signal peptide" evidence="1">
    <location>
        <begin position="1"/>
        <end position="19"/>
    </location>
</feature>
<gene>
    <name evidence="2" type="ORF">RM540_03290</name>
</gene>
<comment type="caution">
    <text evidence="2">The sequence shown here is derived from an EMBL/GenBank/DDBJ whole genome shotgun (WGS) entry which is preliminary data.</text>
</comment>
<keyword evidence="3" id="KW-1185">Reference proteome</keyword>
<evidence type="ECO:0000256" key="1">
    <source>
        <dbReference type="SAM" id="SignalP"/>
    </source>
</evidence>
<dbReference type="SUPFAM" id="SSF54427">
    <property type="entry name" value="NTF2-like"/>
    <property type="match status" value="1"/>
</dbReference>
<evidence type="ECO:0000313" key="3">
    <source>
        <dbReference type="Proteomes" id="UP001267426"/>
    </source>
</evidence>
<proteinExistence type="predicted"/>
<name>A0ABU3BNB2_9BACT</name>
<dbReference type="Gene3D" id="3.10.450.50">
    <property type="match status" value="1"/>
</dbReference>
<evidence type="ECO:0000313" key="2">
    <source>
        <dbReference type="EMBL" id="MDT0630760.1"/>
    </source>
</evidence>
<dbReference type="InterPro" id="IPR032710">
    <property type="entry name" value="NTF2-like_dom_sf"/>
</dbReference>
<reference evidence="2 3" key="1">
    <citation type="submission" date="2023-09" db="EMBL/GenBank/DDBJ databases">
        <authorList>
            <person name="Rey-Velasco X."/>
        </authorList>
    </citation>
    <scope>NUCLEOTIDE SEQUENCE [LARGE SCALE GENOMIC DNA]</scope>
    <source>
        <strain evidence="2 3">F394</strain>
    </source>
</reference>
<sequence>MTRTLFLGAALLAAPAALAQQHGDMDHSQMDHSQMDHSQMQGMDHGSMDHDALMALHMRMMADPEIHAAMQADPEMRALMAGAMSATDHGGMDHTTPMNADARAAAMDRMRERMAALSPDEHAAFMAQMEASHRRLLASPAVHMRAMADPELRRMMEDMPGGMPGMGGADQGSMDHDGMDHGSMEGMNHDQMPGTGHAGADHAAGVAMQRRNAGALRNDDERPATPTVGPEAFDASATADRFHAALAAGDREAVRVLLLPDAVVLGGGQAEARNEYLGGRFARDAALLAGAPPEPLFRRTTVATESAWVASAQQVGDARIAELLVMKQTPEGWRISAVHWSSAR</sequence>
<dbReference type="EMBL" id="JAVRHT010000004">
    <property type="protein sequence ID" value="MDT0630760.1"/>
    <property type="molecule type" value="Genomic_DNA"/>
</dbReference>